<dbReference type="Proteomes" id="UP000005380">
    <property type="component" value="Chromosome"/>
</dbReference>
<proteinExistence type="predicted"/>
<protein>
    <recommendedName>
        <fullName evidence="3">Glycosyltransferase subfamily 4-like N-terminal domain-containing protein</fullName>
    </recommendedName>
</protein>
<dbReference type="KEGG" id="tao:THIAE_04185"/>
<reference evidence="1 2" key="1">
    <citation type="submission" date="2013-12" db="EMBL/GenBank/DDBJ databases">
        <authorList>
            <consortium name="DOE Joint Genome Institute"/>
            <person name="Kappler U."/>
            <person name="Huntemann M."/>
            <person name="Han J."/>
            <person name="Chen A."/>
            <person name="Kyrpides N."/>
            <person name="Mavromatis K."/>
            <person name="Markowitz V."/>
            <person name="Palaniappan K."/>
            <person name="Ivanova N."/>
            <person name="Schaumberg A."/>
            <person name="Pati A."/>
            <person name="Liolios K."/>
            <person name="Nordberg H.P."/>
            <person name="Cantor M.N."/>
            <person name="Hua S.X."/>
            <person name="Woyke T."/>
        </authorList>
    </citation>
    <scope>NUCLEOTIDE SEQUENCE [LARGE SCALE GENOMIC DNA]</scope>
    <source>
        <strain evidence="2">AL2</strain>
    </source>
</reference>
<evidence type="ECO:0000313" key="1">
    <source>
        <dbReference type="EMBL" id="AHF02220.1"/>
    </source>
</evidence>
<evidence type="ECO:0000313" key="2">
    <source>
        <dbReference type="Proteomes" id="UP000005380"/>
    </source>
</evidence>
<gene>
    <name evidence="1" type="ORF">THIAE_04185</name>
</gene>
<keyword evidence="2" id="KW-1185">Reference proteome</keyword>
<dbReference type="HOGENOM" id="CLU_1408167_0_0_6"/>
<dbReference type="eggNOG" id="COG0438">
    <property type="taxonomic scope" value="Bacteria"/>
</dbReference>
<sequence>MSSKKIHFDISNIENIWFADKYYKKPIFGFMELQRKAQALDFQIKILEEKFGRFDLILARLYGTHRLFAKLNYEQVFYSIHSDPWVEATHNKNLSKTIKSIASFKRVYKNKKIVCVSKGIKYTLVNKFSLNEKDITIIYNPFKFEDIIKKSTEYKVEIEDDYIVHVGRFHPQKRHDILFESYKKMKTEHKLVL</sequence>
<organism evidence="1 2">
    <name type="scientific">Thiomicrospira aerophila AL3</name>
    <dbReference type="NCBI Taxonomy" id="717772"/>
    <lineage>
        <taxon>Bacteria</taxon>
        <taxon>Pseudomonadati</taxon>
        <taxon>Pseudomonadota</taxon>
        <taxon>Gammaproteobacteria</taxon>
        <taxon>Thiotrichales</taxon>
        <taxon>Piscirickettsiaceae</taxon>
        <taxon>Thiomicrospira</taxon>
    </lineage>
</organism>
<dbReference type="EMBL" id="CP007030">
    <property type="protein sequence ID" value="AHF02220.1"/>
    <property type="molecule type" value="Genomic_DNA"/>
</dbReference>
<dbReference type="Gene3D" id="3.40.50.2000">
    <property type="entry name" value="Glycogen Phosphorylase B"/>
    <property type="match status" value="2"/>
</dbReference>
<accession>W0DUH9</accession>
<name>W0DUH9_9GAMM</name>
<dbReference type="AlphaFoldDB" id="W0DUH9"/>
<dbReference type="SUPFAM" id="SSF53756">
    <property type="entry name" value="UDP-Glycosyltransferase/glycogen phosphorylase"/>
    <property type="match status" value="1"/>
</dbReference>
<dbReference type="STRING" id="717772.THIAE_04185"/>
<evidence type="ECO:0008006" key="3">
    <source>
        <dbReference type="Google" id="ProtNLM"/>
    </source>
</evidence>
<dbReference type="InParanoid" id="W0DUH9"/>